<organism evidence="2 3">
    <name type="scientific">Xylaria multiplex</name>
    <dbReference type="NCBI Taxonomy" id="323545"/>
    <lineage>
        <taxon>Eukaryota</taxon>
        <taxon>Fungi</taxon>
        <taxon>Dikarya</taxon>
        <taxon>Ascomycota</taxon>
        <taxon>Pezizomycotina</taxon>
        <taxon>Sordariomycetes</taxon>
        <taxon>Xylariomycetidae</taxon>
        <taxon>Xylariales</taxon>
        <taxon>Xylariaceae</taxon>
        <taxon>Xylaria</taxon>
    </lineage>
</organism>
<dbReference type="Proteomes" id="UP000481858">
    <property type="component" value="Unassembled WGS sequence"/>
</dbReference>
<keyword evidence="3" id="KW-1185">Reference proteome</keyword>
<comment type="caution">
    <text evidence="2">The sequence shown here is derived from an EMBL/GenBank/DDBJ whole genome shotgun (WGS) entry which is preliminary data.</text>
</comment>
<evidence type="ECO:0000313" key="2">
    <source>
        <dbReference type="EMBL" id="KAF2964597.1"/>
    </source>
</evidence>
<dbReference type="InParanoid" id="A0A7C8N207"/>
<dbReference type="InterPro" id="IPR000210">
    <property type="entry name" value="BTB/POZ_dom"/>
</dbReference>
<dbReference type="Gene3D" id="3.30.710.10">
    <property type="entry name" value="Potassium Channel Kv1.1, Chain A"/>
    <property type="match status" value="1"/>
</dbReference>
<evidence type="ECO:0000313" key="3">
    <source>
        <dbReference type="Proteomes" id="UP000481858"/>
    </source>
</evidence>
<dbReference type="SMART" id="SM00225">
    <property type="entry name" value="BTB"/>
    <property type="match status" value="1"/>
</dbReference>
<sequence length="226" mass="25912">MANKRPHSSISSSDEELLTSGLFSDVTVKCGDRTWDLHRAILTRCPFFQKALEPNRFKESTEKQVEITEQDPPKVNWVIYFIYTGRANRELLALLDDDKTVMETCVTLFRIADFFTFDALCTQAADVLLEHIIKYATSTQIAMREGTVVFGGRAKCVDDDFCDRFFETIRVVYSCGSASFQPLKDALLMFPELTRYRPLREDLFKQKLFSASDFTEFAADVLESML</sequence>
<protein>
    <recommendedName>
        <fullName evidence="1">BTB domain-containing protein</fullName>
    </recommendedName>
</protein>
<dbReference type="InterPro" id="IPR011333">
    <property type="entry name" value="SKP1/BTB/POZ_sf"/>
</dbReference>
<accession>A0A7C8N207</accession>
<dbReference type="Pfam" id="PF00651">
    <property type="entry name" value="BTB"/>
    <property type="match status" value="1"/>
</dbReference>
<feature type="domain" description="BTB" evidence="1">
    <location>
        <begin position="24"/>
        <end position="91"/>
    </location>
</feature>
<evidence type="ECO:0000259" key="1">
    <source>
        <dbReference type="PROSITE" id="PS50097"/>
    </source>
</evidence>
<dbReference type="EMBL" id="WUBL01000144">
    <property type="protein sequence ID" value="KAF2964597.1"/>
    <property type="molecule type" value="Genomic_DNA"/>
</dbReference>
<dbReference type="CDD" id="cd18186">
    <property type="entry name" value="BTB_POZ_ZBTB_KLHL-like"/>
    <property type="match status" value="1"/>
</dbReference>
<name>A0A7C8N207_9PEZI</name>
<reference evidence="2 3" key="1">
    <citation type="submission" date="2019-12" db="EMBL/GenBank/DDBJ databases">
        <title>Draft genome sequence of the ascomycete Xylaria multiplex DSM 110363.</title>
        <authorList>
            <person name="Buettner E."/>
            <person name="Kellner H."/>
        </authorList>
    </citation>
    <scope>NUCLEOTIDE SEQUENCE [LARGE SCALE GENOMIC DNA]</scope>
    <source>
        <strain evidence="2 3">DSM 110363</strain>
    </source>
</reference>
<dbReference type="SUPFAM" id="SSF54695">
    <property type="entry name" value="POZ domain"/>
    <property type="match status" value="1"/>
</dbReference>
<dbReference type="PANTHER" id="PTHR24413">
    <property type="entry name" value="SPECKLE-TYPE POZ PROTEIN"/>
    <property type="match status" value="1"/>
</dbReference>
<proteinExistence type="predicted"/>
<dbReference type="AlphaFoldDB" id="A0A7C8N207"/>
<dbReference type="OrthoDB" id="6359816at2759"/>
<dbReference type="PROSITE" id="PS50097">
    <property type="entry name" value="BTB"/>
    <property type="match status" value="1"/>
</dbReference>
<gene>
    <name evidence="2" type="ORF">GQX73_g8979</name>
</gene>